<dbReference type="EMBL" id="GBRH01238829">
    <property type="protein sequence ID" value="JAD59066.1"/>
    <property type="molecule type" value="Transcribed_RNA"/>
</dbReference>
<reference evidence="1" key="1">
    <citation type="submission" date="2014-09" db="EMBL/GenBank/DDBJ databases">
        <authorList>
            <person name="Magalhaes I.L.F."/>
            <person name="Oliveira U."/>
            <person name="Santos F.R."/>
            <person name="Vidigal T.H.D.A."/>
            <person name="Brescovit A.D."/>
            <person name="Santos A.J."/>
        </authorList>
    </citation>
    <scope>NUCLEOTIDE SEQUENCE</scope>
    <source>
        <tissue evidence="1">Shoot tissue taken approximately 20 cm above the soil surface</tissue>
    </source>
</reference>
<organism evidence="1">
    <name type="scientific">Arundo donax</name>
    <name type="common">Giant reed</name>
    <name type="synonym">Donax arundinaceus</name>
    <dbReference type="NCBI Taxonomy" id="35708"/>
    <lineage>
        <taxon>Eukaryota</taxon>
        <taxon>Viridiplantae</taxon>
        <taxon>Streptophyta</taxon>
        <taxon>Embryophyta</taxon>
        <taxon>Tracheophyta</taxon>
        <taxon>Spermatophyta</taxon>
        <taxon>Magnoliopsida</taxon>
        <taxon>Liliopsida</taxon>
        <taxon>Poales</taxon>
        <taxon>Poaceae</taxon>
        <taxon>PACMAD clade</taxon>
        <taxon>Arundinoideae</taxon>
        <taxon>Arundineae</taxon>
        <taxon>Arundo</taxon>
    </lineage>
</organism>
<sequence>MDKQIIPTGGEPAAIGGEISGAKFPPQISCSTGPNRHSPNCSYCQGFLVSKLQLLLPQRLQKGRDKGERS</sequence>
<reference evidence="1" key="2">
    <citation type="journal article" date="2015" name="Data Brief">
        <title>Shoot transcriptome of the giant reed, Arundo donax.</title>
        <authorList>
            <person name="Barrero R.A."/>
            <person name="Guerrero F.D."/>
            <person name="Moolhuijzen P."/>
            <person name="Goolsby J.A."/>
            <person name="Tidwell J."/>
            <person name="Bellgard S.E."/>
            <person name="Bellgard M.I."/>
        </authorList>
    </citation>
    <scope>NUCLEOTIDE SEQUENCE</scope>
    <source>
        <tissue evidence="1">Shoot tissue taken approximately 20 cm above the soil surface</tissue>
    </source>
</reference>
<name>A0A0A9B6U5_ARUDO</name>
<protein>
    <submittedName>
        <fullName evidence="1">Uncharacterized protein</fullName>
    </submittedName>
</protein>
<dbReference type="AlphaFoldDB" id="A0A0A9B6U5"/>
<proteinExistence type="predicted"/>
<evidence type="ECO:0000313" key="1">
    <source>
        <dbReference type="EMBL" id="JAD59066.1"/>
    </source>
</evidence>
<accession>A0A0A9B6U5</accession>